<keyword evidence="1" id="KW-0175">Coiled coil</keyword>
<accession>A0A7C3RJY5</accession>
<evidence type="ECO:0000313" key="2">
    <source>
        <dbReference type="EMBL" id="HFX13439.1"/>
    </source>
</evidence>
<reference evidence="2" key="1">
    <citation type="journal article" date="2020" name="mSystems">
        <title>Genome- and Community-Level Interaction Insights into Carbon Utilization and Element Cycling Functions of Hydrothermarchaeota in Hydrothermal Sediment.</title>
        <authorList>
            <person name="Zhou Z."/>
            <person name="Liu Y."/>
            <person name="Xu W."/>
            <person name="Pan J."/>
            <person name="Luo Z.H."/>
            <person name="Li M."/>
        </authorList>
    </citation>
    <scope>NUCLEOTIDE SEQUENCE [LARGE SCALE GENOMIC DNA]</scope>
    <source>
        <strain evidence="2">SpSt-81</strain>
    </source>
</reference>
<name>A0A7C3RJY5_DICTH</name>
<protein>
    <submittedName>
        <fullName evidence="2">Chromosome partitioning protein</fullName>
    </submittedName>
</protein>
<dbReference type="EMBL" id="DTIN01000014">
    <property type="protein sequence ID" value="HFX13439.1"/>
    <property type="molecule type" value="Genomic_DNA"/>
</dbReference>
<proteinExistence type="predicted"/>
<evidence type="ECO:0000256" key="1">
    <source>
        <dbReference type="SAM" id="Coils"/>
    </source>
</evidence>
<organism evidence="2">
    <name type="scientific">Dictyoglomus thermophilum</name>
    <dbReference type="NCBI Taxonomy" id="14"/>
    <lineage>
        <taxon>Bacteria</taxon>
        <taxon>Pseudomonadati</taxon>
        <taxon>Dictyoglomota</taxon>
        <taxon>Dictyoglomia</taxon>
        <taxon>Dictyoglomales</taxon>
        <taxon>Dictyoglomaceae</taxon>
        <taxon>Dictyoglomus</taxon>
    </lineage>
</organism>
<gene>
    <name evidence="2" type="ORF">ENW00_04655</name>
</gene>
<feature type="coiled-coil region" evidence="1">
    <location>
        <begin position="17"/>
        <end position="85"/>
    </location>
</feature>
<dbReference type="AlphaFoldDB" id="A0A7C3RJY5"/>
<comment type="caution">
    <text evidence="2">The sequence shown here is derived from an EMBL/GenBank/DDBJ whole genome shotgun (WGS) entry which is preliminary data.</text>
</comment>
<sequence>MREEKVKDVISYIHEKEKELEAQIEKEKINIEIIFNKKIEEFLLKQEEKRQEYLREIKGIEKVRKEEIERKIAEIAKEYDLKLKQHKEKLEGNLPKALDFLFQKLLEG</sequence>